<organism evidence="2">
    <name type="scientific">Leptospira ellisii</name>
    <dbReference type="NCBI Taxonomy" id="2023197"/>
    <lineage>
        <taxon>Bacteria</taxon>
        <taxon>Pseudomonadati</taxon>
        <taxon>Spirochaetota</taxon>
        <taxon>Spirochaetia</taxon>
        <taxon>Leptospirales</taxon>
        <taxon>Leptospiraceae</taxon>
        <taxon>Leptospira</taxon>
    </lineage>
</organism>
<gene>
    <name evidence="2" type="ORF">CH379_08140</name>
</gene>
<evidence type="ECO:0000313" key="2">
    <source>
        <dbReference type="EMBL" id="PJZ93388.1"/>
    </source>
</evidence>
<dbReference type="AlphaFoldDB" id="A0A2N0BA74"/>
<sequence length="134" mass="14982">MRKKRIHNRISSEKFRNGNETTASGRVEFYRIVFGKRIRSGSIYAQKPDSAGEFTVGNGAGSESEQREIRAIRDDPKNIRKIEYSKILLSSRICAAKNVDDPPTSFCDVPAGSERNRYSDQTSAPSKGTNRTPP</sequence>
<feature type="region of interest" description="Disordered" evidence="1">
    <location>
        <begin position="47"/>
        <end position="72"/>
    </location>
</feature>
<dbReference type="EMBL" id="NPEF01000065">
    <property type="protein sequence ID" value="PJZ93388.1"/>
    <property type="molecule type" value="Genomic_DNA"/>
</dbReference>
<proteinExistence type="predicted"/>
<comment type="caution">
    <text evidence="2">The sequence shown here is derived from an EMBL/GenBank/DDBJ whole genome shotgun (WGS) entry which is preliminary data.</text>
</comment>
<feature type="compositionally biased region" description="Polar residues" evidence="1">
    <location>
        <begin position="119"/>
        <end position="134"/>
    </location>
</feature>
<accession>A0A2N0BA74</accession>
<reference evidence="2" key="1">
    <citation type="submission" date="2017-07" db="EMBL/GenBank/DDBJ databases">
        <title>Leptospira spp. isolated from tropical soils.</title>
        <authorList>
            <person name="Thibeaux R."/>
            <person name="Iraola G."/>
            <person name="Ferres I."/>
            <person name="Bierque E."/>
            <person name="Girault D."/>
            <person name="Soupe-Gilbert M.-E."/>
            <person name="Picardeau M."/>
            <person name="Goarant C."/>
        </authorList>
    </citation>
    <scope>NUCLEOTIDE SEQUENCE [LARGE SCALE GENOMIC DNA]</scope>
    <source>
        <strain evidence="2">ATI7-C-A5</strain>
    </source>
</reference>
<evidence type="ECO:0000256" key="1">
    <source>
        <dbReference type="SAM" id="MobiDB-lite"/>
    </source>
</evidence>
<feature type="region of interest" description="Disordered" evidence="1">
    <location>
        <begin position="98"/>
        <end position="134"/>
    </location>
</feature>
<protein>
    <submittedName>
        <fullName evidence="2">Uncharacterized protein</fullName>
    </submittedName>
</protein>
<name>A0A2N0BA74_9LEPT</name>